<name>A0A2H5PWW5_CITUN</name>
<dbReference type="Proteomes" id="UP000236630">
    <property type="component" value="Unassembled WGS sequence"/>
</dbReference>
<evidence type="ECO:0000313" key="1">
    <source>
        <dbReference type="EMBL" id="GAY56870.1"/>
    </source>
</evidence>
<sequence>YSIRLRGKTSKKLGNLRLIYYREATWRKNRRCITLASQYVPFFGSEFERCKHCRPAITGDDINSVVLVRANSSLTIKEEYNNLI</sequence>
<comment type="caution">
    <text evidence="1">The sequence shown here is derived from an EMBL/GenBank/DDBJ whole genome shotgun (WGS) entry which is preliminary data.</text>
</comment>
<feature type="non-terminal residue" evidence="1">
    <location>
        <position position="1"/>
    </location>
</feature>
<keyword evidence="2" id="KW-1185">Reference proteome</keyword>
<gene>
    <name evidence="1" type="ORF">CUMW_175220</name>
</gene>
<dbReference type="AlphaFoldDB" id="A0A2H5PWW5"/>
<dbReference type="EMBL" id="BDQV01000148">
    <property type="protein sequence ID" value="GAY56870.1"/>
    <property type="molecule type" value="Genomic_DNA"/>
</dbReference>
<accession>A0A2H5PWW5</accession>
<evidence type="ECO:0000313" key="2">
    <source>
        <dbReference type="Proteomes" id="UP000236630"/>
    </source>
</evidence>
<organism evidence="1 2">
    <name type="scientific">Citrus unshiu</name>
    <name type="common">Satsuma mandarin</name>
    <name type="synonym">Citrus nobilis var. unshiu</name>
    <dbReference type="NCBI Taxonomy" id="55188"/>
    <lineage>
        <taxon>Eukaryota</taxon>
        <taxon>Viridiplantae</taxon>
        <taxon>Streptophyta</taxon>
        <taxon>Embryophyta</taxon>
        <taxon>Tracheophyta</taxon>
        <taxon>Spermatophyta</taxon>
        <taxon>Magnoliopsida</taxon>
        <taxon>eudicotyledons</taxon>
        <taxon>Gunneridae</taxon>
        <taxon>Pentapetalae</taxon>
        <taxon>rosids</taxon>
        <taxon>malvids</taxon>
        <taxon>Sapindales</taxon>
        <taxon>Rutaceae</taxon>
        <taxon>Aurantioideae</taxon>
        <taxon>Citrus</taxon>
    </lineage>
</organism>
<protein>
    <submittedName>
        <fullName evidence="1">Uncharacterized protein</fullName>
    </submittedName>
</protein>
<reference evidence="1 2" key="1">
    <citation type="journal article" date="2017" name="Front. Genet.">
        <title>Draft sequencing of the heterozygous diploid genome of Satsuma (Citrus unshiu Marc.) using a hybrid assembly approach.</title>
        <authorList>
            <person name="Shimizu T."/>
            <person name="Tanizawa Y."/>
            <person name="Mochizuki T."/>
            <person name="Nagasaki H."/>
            <person name="Yoshioka T."/>
            <person name="Toyoda A."/>
            <person name="Fujiyama A."/>
            <person name="Kaminuma E."/>
            <person name="Nakamura Y."/>
        </authorList>
    </citation>
    <scope>NUCLEOTIDE SEQUENCE [LARGE SCALE GENOMIC DNA]</scope>
    <source>
        <strain evidence="2">cv. Miyagawa wase</strain>
    </source>
</reference>
<proteinExistence type="predicted"/>